<evidence type="ECO:0000256" key="2">
    <source>
        <dbReference type="ARBA" id="ARBA00022741"/>
    </source>
</evidence>
<keyword evidence="5" id="KW-0479">Metal-binding</keyword>
<organism evidence="6 7">
    <name type="scientific">Saccharopolyspora rectivirgula</name>
    <dbReference type="NCBI Taxonomy" id="28042"/>
    <lineage>
        <taxon>Bacteria</taxon>
        <taxon>Bacillati</taxon>
        <taxon>Actinomycetota</taxon>
        <taxon>Actinomycetes</taxon>
        <taxon>Pseudonocardiales</taxon>
        <taxon>Pseudonocardiaceae</taxon>
        <taxon>Saccharopolyspora</taxon>
    </lineage>
</organism>
<feature type="binding site" evidence="4">
    <location>
        <position position="62"/>
    </location>
    <ligand>
        <name>substrate</name>
    </ligand>
</feature>
<evidence type="ECO:0000256" key="1">
    <source>
        <dbReference type="ARBA" id="ARBA00010638"/>
    </source>
</evidence>
<keyword evidence="6" id="KW-0436">Ligase</keyword>
<dbReference type="STRING" id="28042.GU90_03730"/>
<evidence type="ECO:0000256" key="5">
    <source>
        <dbReference type="RuleBase" id="RU361279"/>
    </source>
</evidence>
<feature type="binding site" evidence="4">
    <location>
        <begin position="141"/>
        <end position="149"/>
    </location>
    <ligand>
        <name>ATP</name>
        <dbReference type="ChEBI" id="CHEBI:30616"/>
    </ligand>
</feature>
<keyword evidence="5" id="KW-0460">Magnesium</keyword>
<comment type="caution">
    <text evidence="6">The sequence shown here is derived from an EMBL/GenBank/DDBJ whole genome shotgun (WGS) entry which is preliminary data.</text>
</comment>
<evidence type="ECO:0000256" key="4">
    <source>
        <dbReference type="PIRSR" id="PIRSR006806-1"/>
    </source>
</evidence>
<dbReference type="SUPFAM" id="SSF100950">
    <property type="entry name" value="NagB/RpiA/CoA transferase-like"/>
    <property type="match status" value="1"/>
</dbReference>
<dbReference type="EMBL" id="JNVU01000012">
    <property type="protein sequence ID" value="KEI45554.1"/>
    <property type="molecule type" value="Genomic_DNA"/>
</dbReference>
<gene>
    <name evidence="6" type="ORF">GU90_03730</name>
</gene>
<evidence type="ECO:0000256" key="3">
    <source>
        <dbReference type="ARBA" id="ARBA00022840"/>
    </source>
</evidence>
<dbReference type="PANTHER" id="PTHR23407">
    <property type="entry name" value="ATPASE INHIBITOR/5-FORMYLTETRAHYDROFOLATE CYCLO-LIGASE"/>
    <property type="match status" value="1"/>
</dbReference>
<keyword evidence="3 4" id="KW-0067">ATP-binding</keyword>
<comment type="cofactor">
    <cofactor evidence="5">
        <name>Mg(2+)</name>
        <dbReference type="ChEBI" id="CHEBI:18420"/>
    </cofactor>
</comment>
<dbReference type="GO" id="GO:0005524">
    <property type="term" value="F:ATP binding"/>
    <property type="evidence" value="ECO:0007669"/>
    <property type="project" value="UniProtKB-KW"/>
</dbReference>
<dbReference type="EC" id="6.3.3.2" evidence="5"/>
<keyword evidence="7" id="KW-1185">Reference proteome</keyword>
<feature type="binding site" evidence="4">
    <location>
        <begin position="11"/>
        <end position="15"/>
    </location>
    <ligand>
        <name>ATP</name>
        <dbReference type="ChEBI" id="CHEBI:30616"/>
    </ligand>
</feature>
<dbReference type="GO" id="GO:0030272">
    <property type="term" value="F:5-formyltetrahydrofolate cyclo-ligase activity"/>
    <property type="evidence" value="ECO:0007669"/>
    <property type="project" value="UniProtKB-EC"/>
</dbReference>
<sequence>MSWLGETSEGKAEWRSALLQRRRELDETTRSVENDALISALVEWARERAIRSVGAYVPVKGEPGSTKLLDGLQEQGCRVLLPVVASDDAPLDWAVYTGRQSLQRARFGLLEPTGERLGPEAIAQAQALLVPALAVDRSGVRLGRGAGYYDRSLPLAAPQAVLIGVVRDDEFVEELPAEPHDVRMTAVVTPKLGVRALPV</sequence>
<dbReference type="GO" id="GO:0009396">
    <property type="term" value="P:folic acid-containing compound biosynthetic process"/>
    <property type="evidence" value="ECO:0007669"/>
    <property type="project" value="TreeGrafter"/>
</dbReference>
<reference evidence="6 7" key="1">
    <citation type="submission" date="2014-06" db="EMBL/GenBank/DDBJ databases">
        <title>Saccharopolyspora rectivirgula DSM-43113 Genome sequencing.</title>
        <authorList>
            <person name="Barrera C."/>
            <person name="Millon L."/>
            <person name="Rognon B."/>
            <person name="Zaugg C."/>
            <person name="Monod M."/>
        </authorList>
    </citation>
    <scope>NUCLEOTIDE SEQUENCE [LARGE SCALE GENOMIC DNA]</scope>
    <source>
        <strain evidence="6 7">DSM 43113</strain>
    </source>
</reference>
<dbReference type="OrthoDB" id="3242798at2"/>
<dbReference type="PIRSF" id="PIRSF006806">
    <property type="entry name" value="FTHF_cligase"/>
    <property type="match status" value="1"/>
</dbReference>
<feature type="binding site" evidence="4">
    <location>
        <position position="57"/>
    </location>
    <ligand>
        <name>substrate</name>
    </ligand>
</feature>
<dbReference type="InterPro" id="IPR024185">
    <property type="entry name" value="FTHF_cligase-like_sf"/>
</dbReference>
<proteinExistence type="inferred from homology"/>
<dbReference type="NCBIfam" id="TIGR02727">
    <property type="entry name" value="MTHFS_bact"/>
    <property type="match status" value="1"/>
</dbReference>
<dbReference type="Pfam" id="PF01812">
    <property type="entry name" value="5-FTHF_cyc-lig"/>
    <property type="match status" value="1"/>
</dbReference>
<dbReference type="Proteomes" id="UP000031419">
    <property type="component" value="Unassembled WGS sequence"/>
</dbReference>
<dbReference type="AlphaFoldDB" id="A0A073BCS6"/>
<evidence type="ECO:0000313" key="7">
    <source>
        <dbReference type="Proteomes" id="UP000031419"/>
    </source>
</evidence>
<protein>
    <recommendedName>
        <fullName evidence="5">5-formyltetrahydrofolate cyclo-ligase</fullName>
        <ecNumber evidence="5">6.3.3.2</ecNumber>
    </recommendedName>
</protein>
<dbReference type="InterPro" id="IPR002698">
    <property type="entry name" value="FTHF_cligase"/>
</dbReference>
<dbReference type="Gene3D" id="3.40.50.10420">
    <property type="entry name" value="NagB/RpiA/CoA transferase-like"/>
    <property type="match status" value="1"/>
</dbReference>
<dbReference type="InterPro" id="IPR037171">
    <property type="entry name" value="NagB/RpiA_transferase-like"/>
</dbReference>
<dbReference type="GO" id="GO:0046872">
    <property type="term" value="F:metal ion binding"/>
    <property type="evidence" value="ECO:0007669"/>
    <property type="project" value="UniProtKB-KW"/>
</dbReference>
<evidence type="ECO:0000313" key="6">
    <source>
        <dbReference type="EMBL" id="KEI45554.1"/>
    </source>
</evidence>
<dbReference type="eggNOG" id="COG0212">
    <property type="taxonomic scope" value="Bacteria"/>
</dbReference>
<name>A0A073BCS6_9PSEU</name>
<accession>A0A073BCS6</accession>
<dbReference type="PANTHER" id="PTHR23407:SF1">
    <property type="entry name" value="5-FORMYLTETRAHYDROFOLATE CYCLO-LIGASE"/>
    <property type="match status" value="1"/>
</dbReference>
<comment type="catalytic activity">
    <reaction evidence="5">
        <text>(6S)-5-formyl-5,6,7,8-tetrahydrofolate + ATP = (6R)-5,10-methenyltetrahydrofolate + ADP + phosphate</text>
        <dbReference type="Rhea" id="RHEA:10488"/>
        <dbReference type="ChEBI" id="CHEBI:30616"/>
        <dbReference type="ChEBI" id="CHEBI:43474"/>
        <dbReference type="ChEBI" id="CHEBI:57455"/>
        <dbReference type="ChEBI" id="CHEBI:57457"/>
        <dbReference type="ChEBI" id="CHEBI:456216"/>
        <dbReference type="EC" id="6.3.3.2"/>
    </reaction>
</comment>
<dbReference type="GO" id="GO:0035999">
    <property type="term" value="P:tetrahydrofolate interconversion"/>
    <property type="evidence" value="ECO:0007669"/>
    <property type="project" value="TreeGrafter"/>
</dbReference>
<keyword evidence="2 4" id="KW-0547">Nucleotide-binding</keyword>
<comment type="similarity">
    <text evidence="1 5">Belongs to the 5-formyltetrahydrofolate cyclo-ligase family.</text>
</comment>